<dbReference type="Pfam" id="PF00015">
    <property type="entry name" value="MCPsignal"/>
    <property type="match status" value="1"/>
</dbReference>
<evidence type="ECO:0000256" key="3">
    <source>
        <dbReference type="ARBA" id="ARBA00023136"/>
    </source>
</evidence>
<dbReference type="EMBL" id="JACYTN010000023">
    <property type="protein sequence ID" value="MBD8500493.1"/>
    <property type="molecule type" value="Genomic_DNA"/>
</dbReference>
<dbReference type="InterPro" id="IPR004090">
    <property type="entry name" value="Chemotax_Me-accpt_rcpt"/>
</dbReference>
<organism evidence="10 11">
    <name type="scientific">Paenibacillus arenosi</name>
    <dbReference type="NCBI Taxonomy" id="2774142"/>
    <lineage>
        <taxon>Bacteria</taxon>
        <taxon>Bacillati</taxon>
        <taxon>Bacillota</taxon>
        <taxon>Bacilli</taxon>
        <taxon>Bacillales</taxon>
        <taxon>Paenibacillaceae</taxon>
        <taxon>Paenibacillus</taxon>
    </lineage>
</organism>
<dbReference type="SUPFAM" id="SSF58104">
    <property type="entry name" value="Methyl-accepting chemotaxis protein (MCP) signaling domain"/>
    <property type="match status" value="1"/>
</dbReference>
<keyword evidence="11" id="KW-1185">Reference proteome</keyword>
<proteinExistence type="inferred from homology"/>
<evidence type="ECO:0000256" key="2">
    <source>
        <dbReference type="ARBA" id="ARBA00022475"/>
    </source>
</evidence>
<keyword evidence="7" id="KW-1133">Transmembrane helix</keyword>
<keyword evidence="2" id="KW-1003">Cell membrane</keyword>
<feature type="domain" description="Methyl-accepting transducer" evidence="8">
    <location>
        <begin position="299"/>
        <end position="535"/>
    </location>
</feature>
<comment type="similarity">
    <text evidence="5">Belongs to the methyl-accepting chemotaxis (MCP) protein family.</text>
</comment>
<feature type="transmembrane region" description="Helical" evidence="7">
    <location>
        <begin position="203"/>
        <end position="227"/>
    </location>
</feature>
<evidence type="ECO:0000259" key="8">
    <source>
        <dbReference type="PROSITE" id="PS50111"/>
    </source>
</evidence>
<sequence>MKQQGESTRLGKVFQKISIRTKILIAVAVALLTNLFIGGTGLYNLYKVQSTLEKSLNVHAQNTELIRAVGIDLYQWITAERSLHMHEPGTDKFKSQLEYYEKQKNQAHSRFSEYTANNLSLPKEMELIEAYNKSRGEFEAIADRVLKDISSTDPALRQQGIQLSYGEAYDKFNSMEENLDAIGELYNEENERMRTEVKQDYQLLLWYTVIIILLCVLLSSLLSWGIIRSINRPISHLRDNVKRMAEGDLTVQIQSMAEDELGALSKDFRTMIDQTQSLIATVGSSIQDVSESAEELSTISEETTATSESIQKAIVNIADGAALQASLTEAAHQRTLELSNNIERVSEKSKEINGLSSQAEQVLGGGMDKVRDLQENTAQADEVQRKATVELARLADNMKNISVVVQTINEITEQTKLLALNASIEAARAGEAGQGFGVVATEIRKLATQSFDATAQIKNTISSINNEFSNTLSIMKTTEQIASKQSQIVAEAGTVFESMFVTFEQIVTSIHTVNSDIQQIEQLRSHVLDAIEEISNVAAEAAATTETIGASSSDQLAAFQSLHTSAERLHSLSEVVSASIGQFKVNES</sequence>
<dbReference type="PROSITE" id="PS50885">
    <property type="entry name" value="HAMP"/>
    <property type="match status" value="1"/>
</dbReference>
<dbReference type="PANTHER" id="PTHR32089">
    <property type="entry name" value="METHYL-ACCEPTING CHEMOTAXIS PROTEIN MCPB"/>
    <property type="match status" value="1"/>
</dbReference>
<dbReference type="Gene3D" id="1.10.287.950">
    <property type="entry name" value="Methyl-accepting chemotaxis protein"/>
    <property type="match status" value="1"/>
</dbReference>
<evidence type="ECO:0000256" key="4">
    <source>
        <dbReference type="ARBA" id="ARBA00023224"/>
    </source>
</evidence>
<comment type="subcellular location">
    <subcellularLocation>
        <location evidence="1">Cell membrane</location>
    </subcellularLocation>
</comment>
<dbReference type="Gene3D" id="6.10.340.10">
    <property type="match status" value="1"/>
</dbReference>
<reference evidence="10 11" key="1">
    <citation type="submission" date="2020-09" db="EMBL/GenBank/DDBJ databases">
        <title>Paenibacillus sp. CAU 1523 isolated from sand of Haeundae Beach.</title>
        <authorList>
            <person name="Kim W."/>
        </authorList>
    </citation>
    <scope>NUCLEOTIDE SEQUENCE [LARGE SCALE GENOMIC DNA]</scope>
    <source>
        <strain evidence="10 11">CAU 1523</strain>
    </source>
</reference>
<evidence type="ECO:0000256" key="1">
    <source>
        <dbReference type="ARBA" id="ARBA00004236"/>
    </source>
</evidence>
<dbReference type="InterPro" id="IPR024478">
    <property type="entry name" value="HlyB_4HB_MCP"/>
</dbReference>
<dbReference type="PANTHER" id="PTHR32089:SF112">
    <property type="entry name" value="LYSOZYME-LIKE PROTEIN-RELATED"/>
    <property type="match status" value="1"/>
</dbReference>
<evidence type="ECO:0000313" key="11">
    <source>
        <dbReference type="Proteomes" id="UP000634529"/>
    </source>
</evidence>
<keyword evidence="3 7" id="KW-0472">Membrane</keyword>
<keyword evidence="7" id="KW-0812">Transmembrane</keyword>
<dbReference type="Proteomes" id="UP000634529">
    <property type="component" value="Unassembled WGS sequence"/>
</dbReference>
<evidence type="ECO:0000256" key="5">
    <source>
        <dbReference type="ARBA" id="ARBA00029447"/>
    </source>
</evidence>
<evidence type="ECO:0000313" key="10">
    <source>
        <dbReference type="EMBL" id="MBD8500493.1"/>
    </source>
</evidence>
<dbReference type="InterPro" id="IPR003660">
    <property type="entry name" value="HAMP_dom"/>
</dbReference>
<dbReference type="SMART" id="SM00283">
    <property type="entry name" value="MA"/>
    <property type="match status" value="1"/>
</dbReference>
<protein>
    <submittedName>
        <fullName evidence="10">Methyl-accepting chemotaxis protein</fullName>
    </submittedName>
</protein>
<keyword evidence="4 6" id="KW-0807">Transducer</keyword>
<dbReference type="PROSITE" id="PS50111">
    <property type="entry name" value="CHEMOTAXIS_TRANSDUC_2"/>
    <property type="match status" value="1"/>
</dbReference>
<evidence type="ECO:0000259" key="9">
    <source>
        <dbReference type="PROSITE" id="PS50885"/>
    </source>
</evidence>
<dbReference type="Pfam" id="PF12729">
    <property type="entry name" value="4HB_MCP_1"/>
    <property type="match status" value="1"/>
</dbReference>
<dbReference type="PRINTS" id="PR00260">
    <property type="entry name" value="CHEMTRNSDUCR"/>
</dbReference>
<dbReference type="CDD" id="cd06225">
    <property type="entry name" value="HAMP"/>
    <property type="match status" value="1"/>
</dbReference>
<feature type="transmembrane region" description="Helical" evidence="7">
    <location>
        <begin position="23"/>
        <end position="46"/>
    </location>
</feature>
<accession>A0ABR9B2D2</accession>
<comment type="caution">
    <text evidence="10">The sequence shown here is derived from an EMBL/GenBank/DDBJ whole genome shotgun (WGS) entry which is preliminary data.</text>
</comment>
<name>A0ABR9B2D2_9BACL</name>
<gene>
    <name evidence="10" type="ORF">IFO66_19585</name>
</gene>
<feature type="domain" description="HAMP" evidence="9">
    <location>
        <begin position="228"/>
        <end position="280"/>
    </location>
</feature>
<dbReference type="Pfam" id="PF00672">
    <property type="entry name" value="HAMP"/>
    <property type="match status" value="1"/>
</dbReference>
<evidence type="ECO:0000256" key="6">
    <source>
        <dbReference type="PROSITE-ProRule" id="PRU00284"/>
    </source>
</evidence>
<dbReference type="InterPro" id="IPR004089">
    <property type="entry name" value="MCPsignal_dom"/>
</dbReference>
<dbReference type="SMART" id="SM00304">
    <property type="entry name" value="HAMP"/>
    <property type="match status" value="1"/>
</dbReference>
<dbReference type="RefSeq" id="WP_192026781.1">
    <property type="nucleotide sequence ID" value="NZ_JACYTN010000023.1"/>
</dbReference>
<evidence type="ECO:0000256" key="7">
    <source>
        <dbReference type="SAM" id="Phobius"/>
    </source>
</evidence>